<evidence type="ECO:0000256" key="4">
    <source>
        <dbReference type="ARBA" id="ARBA00023014"/>
    </source>
</evidence>
<keyword evidence="1" id="KW-0949">S-adenosyl-L-methionine</keyword>
<feature type="domain" description="Radical SAM core" evidence="6">
    <location>
        <begin position="31"/>
        <end position="255"/>
    </location>
</feature>
<sequence>MATTPEQAPRNGDPYQAFEIESHPLTGLDTYRPLGRVEVKFLDGCNRSCSFCVNEDHIGKILNPIDPDRFNASLHSLLEDENESEKPFAVYGTGGEPLMVLDVVEAVMRPLADYGIATRLVTNGTLLTEARLARLVDMKLTGLKITYNITDSARLLAMVGGSKERDVLTVLENIRAAKAAGLWVFVRISVGATNEDEIKKIYDLMREIGVDVVQIKPWIPSGLAADEHDGLSLPRDRVRGFFDDFAHQNRSHPGPGTNAGLTVSCYPPAREAEFVTKDCPHVEKIYCEPGGRVLVCNYANEYLGSWFPEDGGLISVMARRRELYTRLMDEHGVTSCPARVNWSRPTGTISPAPAPNPAAPPHRSSHWTASGTGRPEMRLELRRSGHLIASPVTLLDHHRYRFWSVGADIDTLLPGRMQT</sequence>
<organism evidence="7 8">
    <name type="scientific">Streptomyces natalensis ATCC 27448</name>
    <dbReference type="NCBI Taxonomy" id="1240678"/>
    <lineage>
        <taxon>Bacteria</taxon>
        <taxon>Bacillati</taxon>
        <taxon>Actinomycetota</taxon>
        <taxon>Actinomycetes</taxon>
        <taxon>Kitasatosporales</taxon>
        <taxon>Streptomycetaceae</taxon>
        <taxon>Streptomyces</taxon>
    </lineage>
</organism>
<evidence type="ECO:0000313" key="7">
    <source>
        <dbReference type="EMBL" id="KIZ14942.1"/>
    </source>
</evidence>
<accession>A0A0D7CHP3</accession>
<dbReference type="GO" id="GO:0051536">
    <property type="term" value="F:iron-sulfur cluster binding"/>
    <property type="evidence" value="ECO:0007669"/>
    <property type="project" value="UniProtKB-KW"/>
</dbReference>
<dbReference type="CDD" id="cd01335">
    <property type="entry name" value="Radical_SAM"/>
    <property type="match status" value="1"/>
</dbReference>
<dbReference type="InterPro" id="IPR006638">
    <property type="entry name" value="Elp3/MiaA/NifB-like_rSAM"/>
</dbReference>
<evidence type="ECO:0000256" key="5">
    <source>
        <dbReference type="SAM" id="MobiDB-lite"/>
    </source>
</evidence>
<comment type="caution">
    <text evidence="7">The sequence shown here is derived from an EMBL/GenBank/DDBJ whole genome shotgun (WGS) entry which is preliminary data.</text>
</comment>
<dbReference type="EMBL" id="JRKI01000040">
    <property type="protein sequence ID" value="KIZ14942.1"/>
    <property type="molecule type" value="Genomic_DNA"/>
</dbReference>
<dbReference type="SFLD" id="SFLDS00029">
    <property type="entry name" value="Radical_SAM"/>
    <property type="match status" value="1"/>
</dbReference>
<keyword evidence="4" id="KW-0411">Iron-sulfur</keyword>
<dbReference type="PANTHER" id="PTHR11228">
    <property type="entry name" value="RADICAL SAM DOMAIN PROTEIN"/>
    <property type="match status" value="1"/>
</dbReference>
<reference evidence="7 8" key="1">
    <citation type="submission" date="2014-09" db="EMBL/GenBank/DDBJ databases">
        <title>Draft genome sequence of Streptomyces natalensis ATCC 27448, producer of the antifungal pimaricin.</title>
        <authorList>
            <person name="Mendes M.V."/>
            <person name="Beites T."/>
            <person name="Pires S."/>
            <person name="Santos C.L."/>
            <person name="Moradas-Ferreira P."/>
        </authorList>
    </citation>
    <scope>NUCLEOTIDE SEQUENCE [LARGE SCALE GENOMIC DNA]</scope>
    <source>
        <strain evidence="7 8">ATCC 27448</strain>
    </source>
</reference>
<dbReference type="PANTHER" id="PTHR11228:SF7">
    <property type="entry name" value="PQQA PEPTIDE CYCLASE"/>
    <property type="match status" value="1"/>
</dbReference>
<dbReference type="InterPro" id="IPR013785">
    <property type="entry name" value="Aldolase_TIM"/>
</dbReference>
<name>A0A0D7CHP3_9ACTN</name>
<dbReference type="Gene3D" id="3.20.20.70">
    <property type="entry name" value="Aldolase class I"/>
    <property type="match status" value="1"/>
</dbReference>
<feature type="region of interest" description="Disordered" evidence="5">
    <location>
        <begin position="347"/>
        <end position="372"/>
    </location>
</feature>
<gene>
    <name evidence="7" type="ORF">SNA_29980</name>
</gene>
<evidence type="ECO:0000259" key="6">
    <source>
        <dbReference type="PROSITE" id="PS51918"/>
    </source>
</evidence>
<dbReference type="PATRIC" id="fig|1240678.4.peg.6418"/>
<keyword evidence="2" id="KW-0479">Metal-binding</keyword>
<dbReference type="Pfam" id="PF04055">
    <property type="entry name" value="Radical_SAM"/>
    <property type="match status" value="1"/>
</dbReference>
<dbReference type="InterPro" id="IPR050377">
    <property type="entry name" value="Radical_SAM_PqqE_MftC-like"/>
</dbReference>
<dbReference type="AlphaFoldDB" id="A0A0D7CHP3"/>
<dbReference type="RefSeq" id="WP_030064173.1">
    <property type="nucleotide sequence ID" value="NZ_JRKI01000040.1"/>
</dbReference>
<evidence type="ECO:0000256" key="2">
    <source>
        <dbReference type="ARBA" id="ARBA00022723"/>
    </source>
</evidence>
<dbReference type="GO" id="GO:0003824">
    <property type="term" value="F:catalytic activity"/>
    <property type="evidence" value="ECO:0007669"/>
    <property type="project" value="InterPro"/>
</dbReference>
<proteinExistence type="predicted"/>
<evidence type="ECO:0000256" key="1">
    <source>
        <dbReference type="ARBA" id="ARBA00022691"/>
    </source>
</evidence>
<keyword evidence="8" id="KW-1185">Reference proteome</keyword>
<evidence type="ECO:0000256" key="3">
    <source>
        <dbReference type="ARBA" id="ARBA00023004"/>
    </source>
</evidence>
<dbReference type="Proteomes" id="UP000032458">
    <property type="component" value="Unassembled WGS sequence"/>
</dbReference>
<dbReference type="SUPFAM" id="SSF102114">
    <property type="entry name" value="Radical SAM enzymes"/>
    <property type="match status" value="1"/>
</dbReference>
<keyword evidence="3" id="KW-0408">Iron</keyword>
<dbReference type="SMART" id="SM00729">
    <property type="entry name" value="Elp3"/>
    <property type="match status" value="1"/>
</dbReference>
<dbReference type="InterPro" id="IPR007197">
    <property type="entry name" value="rSAM"/>
</dbReference>
<dbReference type="InterPro" id="IPR058240">
    <property type="entry name" value="rSAM_sf"/>
</dbReference>
<dbReference type="SFLD" id="SFLDG01067">
    <property type="entry name" value="SPASM/twitch_domain_containing"/>
    <property type="match status" value="1"/>
</dbReference>
<dbReference type="GO" id="GO:0046872">
    <property type="term" value="F:metal ion binding"/>
    <property type="evidence" value="ECO:0007669"/>
    <property type="project" value="UniProtKB-KW"/>
</dbReference>
<dbReference type="PROSITE" id="PS51918">
    <property type="entry name" value="RADICAL_SAM"/>
    <property type="match status" value="1"/>
</dbReference>
<protein>
    <recommendedName>
        <fullName evidence="6">Radical SAM core domain-containing protein</fullName>
    </recommendedName>
</protein>
<evidence type="ECO:0000313" key="8">
    <source>
        <dbReference type="Proteomes" id="UP000032458"/>
    </source>
</evidence>